<feature type="transmembrane region" description="Helical" evidence="1">
    <location>
        <begin position="12"/>
        <end position="36"/>
    </location>
</feature>
<dbReference type="RefSeq" id="WP_151150829.1">
    <property type="nucleotide sequence ID" value="NZ_WAIE01000003.1"/>
</dbReference>
<keyword evidence="1" id="KW-0472">Membrane</keyword>
<proteinExistence type="predicted"/>
<reference evidence="2 3" key="1">
    <citation type="journal article" date="2017" name="Int. J. Syst. Evol. Microbiol.">
        <title>Desulfovibrio senegalensis sp. nov., a mesophilic sulfate reducer isolated from marine sediment.</title>
        <authorList>
            <person name="Thioye A."/>
            <person name="Gam Z.B.A."/>
            <person name="Mbengue M."/>
            <person name="Cayol J.L."/>
            <person name="Joseph-Bartoli M."/>
            <person name="Toure-Kane C."/>
            <person name="Labat M."/>
        </authorList>
    </citation>
    <scope>NUCLEOTIDE SEQUENCE [LARGE SCALE GENOMIC DNA]</scope>
    <source>
        <strain evidence="2 3">DSM 101509</strain>
    </source>
</reference>
<protein>
    <submittedName>
        <fullName evidence="2">Uncharacterized protein</fullName>
    </submittedName>
</protein>
<dbReference type="EMBL" id="WAIE01000003">
    <property type="protein sequence ID" value="KAB1441737.1"/>
    <property type="molecule type" value="Genomic_DNA"/>
</dbReference>
<keyword evidence="3" id="KW-1185">Reference proteome</keyword>
<comment type="caution">
    <text evidence="2">The sequence shown here is derived from an EMBL/GenBank/DDBJ whole genome shotgun (WGS) entry which is preliminary data.</text>
</comment>
<evidence type="ECO:0000256" key="1">
    <source>
        <dbReference type="SAM" id="Phobius"/>
    </source>
</evidence>
<organism evidence="2 3">
    <name type="scientific">Pseudodesulfovibrio senegalensis</name>
    <dbReference type="NCBI Taxonomy" id="1721087"/>
    <lineage>
        <taxon>Bacteria</taxon>
        <taxon>Pseudomonadati</taxon>
        <taxon>Thermodesulfobacteriota</taxon>
        <taxon>Desulfovibrionia</taxon>
        <taxon>Desulfovibrionales</taxon>
        <taxon>Desulfovibrionaceae</taxon>
    </lineage>
</organism>
<accession>A0A6N6N2D5</accession>
<evidence type="ECO:0000313" key="2">
    <source>
        <dbReference type="EMBL" id="KAB1441737.1"/>
    </source>
</evidence>
<dbReference type="OrthoDB" id="5460936at2"/>
<keyword evidence="1" id="KW-1133">Transmembrane helix</keyword>
<gene>
    <name evidence="2" type="ORF">F8A88_09080</name>
</gene>
<keyword evidence="1" id="KW-0812">Transmembrane</keyword>
<name>A0A6N6N2D5_9BACT</name>
<dbReference type="AlphaFoldDB" id="A0A6N6N2D5"/>
<evidence type="ECO:0000313" key="3">
    <source>
        <dbReference type="Proteomes" id="UP000438699"/>
    </source>
</evidence>
<dbReference type="Proteomes" id="UP000438699">
    <property type="component" value="Unassembled WGS sequence"/>
</dbReference>
<sequence length="178" mass="19351">MKSNTLAGFSKSFFALVAAGMMVFGMGGCAVVGPLLTCGGAIFTPLQYASTAYTIGEFSYEYAANDRTPDEVIQNKVDTIVAVFDDDDDAELAPAVQDGPKPVMVADAEGERMDSFLYSSGSYKTQRRIEMRKLQMERLETRKMAFLEARESDLSLRQGHVRAIDLGHGADGDVTLVN</sequence>
<dbReference type="PROSITE" id="PS51257">
    <property type="entry name" value="PROKAR_LIPOPROTEIN"/>
    <property type="match status" value="1"/>
</dbReference>